<evidence type="ECO:0000313" key="4">
    <source>
        <dbReference type="Proteomes" id="UP000730482"/>
    </source>
</evidence>
<keyword evidence="2" id="KW-0732">Signal</keyword>
<reference evidence="3 4" key="1">
    <citation type="submission" date="2020-02" db="EMBL/GenBank/DDBJ databases">
        <title>Acidophilic actinobacteria isolated from forest soil.</title>
        <authorList>
            <person name="Golinska P."/>
        </authorList>
    </citation>
    <scope>NUCLEOTIDE SEQUENCE [LARGE SCALE GENOMIC DNA]</scope>
    <source>
        <strain evidence="3 4">NL8</strain>
    </source>
</reference>
<dbReference type="Proteomes" id="UP000730482">
    <property type="component" value="Unassembled WGS sequence"/>
</dbReference>
<name>A0ABS5KJV0_9ACTN</name>
<feature type="compositionally biased region" description="Low complexity" evidence="1">
    <location>
        <begin position="28"/>
        <end position="56"/>
    </location>
</feature>
<feature type="signal peptide" evidence="2">
    <location>
        <begin position="1"/>
        <end position="22"/>
    </location>
</feature>
<dbReference type="EMBL" id="JAAFYZ010000006">
    <property type="protein sequence ID" value="MBS2545809.1"/>
    <property type="molecule type" value="Genomic_DNA"/>
</dbReference>
<gene>
    <name evidence="3" type="ORF">KGQ19_02895</name>
</gene>
<evidence type="ECO:0008006" key="5">
    <source>
        <dbReference type="Google" id="ProtNLM"/>
    </source>
</evidence>
<protein>
    <recommendedName>
        <fullName evidence="5">PknH-like extracellular domain-containing protein</fullName>
    </recommendedName>
</protein>
<evidence type="ECO:0000256" key="2">
    <source>
        <dbReference type="SAM" id="SignalP"/>
    </source>
</evidence>
<dbReference type="RefSeq" id="WP_212007459.1">
    <property type="nucleotide sequence ID" value="NZ_JAAFYZ010000006.1"/>
</dbReference>
<evidence type="ECO:0000313" key="3">
    <source>
        <dbReference type="EMBL" id="MBS2545809.1"/>
    </source>
</evidence>
<proteinExistence type="predicted"/>
<feature type="region of interest" description="Disordered" evidence="1">
    <location>
        <begin position="22"/>
        <end position="56"/>
    </location>
</feature>
<comment type="caution">
    <text evidence="3">The sequence shown here is derived from an EMBL/GenBank/DDBJ whole genome shotgun (WGS) entry which is preliminary data.</text>
</comment>
<feature type="chain" id="PRO_5045049517" description="PknH-like extracellular domain-containing protein" evidence="2">
    <location>
        <begin position="23"/>
        <end position="219"/>
    </location>
</feature>
<keyword evidence="4" id="KW-1185">Reference proteome</keyword>
<dbReference type="PROSITE" id="PS51257">
    <property type="entry name" value="PROKAR_LIPOPROTEIN"/>
    <property type="match status" value="1"/>
</dbReference>
<organism evidence="3 4">
    <name type="scientific">Catenulispora pinistramenti</name>
    <dbReference type="NCBI Taxonomy" id="2705254"/>
    <lineage>
        <taxon>Bacteria</taxon>
        <taxon>Bacillati</taxon>
        <taxon>Actinomycetota</taxon>
        <taxon>Actinomycetes</taxon>
        <taxon>Catenulisporales</taxon>
        <taxon>Catenulisporaceae</taxon>
        <taxon>Catenulispora</taxon>
    </lineage>
</organism>
<evidence type="ECO:0000256" key="1">
    <source>
        <dbReference type="SAM" id="MobiDB-lite"/>
    </source>
</evidence>
<sequence length="219" mass="21848">MSRIMPLVALTVSALLVGCSSASDKGKSQASETSTTVTTTAATATPTSAATSQPSASATSPLAGLALAISDLPYGWASSPPSTDSSVTAPCSAITADATAHLPNQAEVDFQQSEDGPFLQEILAGGSAQQTQAAWAAVQKAPSLCVEPTRLATTPFQSYGDASYALALTATRAGVAYGGDVVVIRKGQTFAEVVVFGVGGVQPALVQQVAAKAVGKLGS</sequence>
<accession>A0ABS5KJV0</accession>